<name>A0ABW5JAI8_9BACT</name>
<gene>
    <name evidence="1" type="ORF">ACFSR2_19325</name>
</gene>
<organism evidence="1 2">
    <name type="scientific">Emticicia soli</name>
    <dbReference type="NCBI Taxonomy" id="2027878"/>
    <lineage>
        <taxon>Bacteria</taxon>
        <taxon>Pseudomonadati</taxon>
        <taxon>Bacteroidota</taxon>
        <taxon>Cytophagia</taxon>
        <taxon>Cytophagales</taxon>
        <taxon>Leadbetterellaceae</taxon>
        <taxon>Emticicia</taxon>
    </lineage>
</organism>
<proteinExistence type="predicted"/>
<reference evidence="2" key="1">
    <citation type="journal article" date="2019" name="Int. J. Syst. Evol. Microbiol.">
        <title>The Global Catalogue of Microorganisms (GCM) 10K type strain sequencing project: providing services to taxonomists for standard genome sequencing and annotation.</title>
        <authorList>
            <consortium name="The Broad Institute Genomics Platform"/>
            <consortium name="The Broad Institute Genome Sequencing Center for Infectious Disease"/>
            <person name="Wu L."/>
            <person name="Ma J."/>
        </authorList>
    </citation>
    <scope>NUCLEOTIDE SEQUENCE [LARGE SCALE GENOMIC DNA]</scope>
    <source>
        <strain evidence="2">KCTC 52344</strain>
    </source>
</reference>
<evidence type="ECO:0000313" key="1">
    <source>
        <dbReference type="EMBL" id="MFD2523057.1"/>
    </source>
</evidence>
<sequence length="323" mass="37056">MKKTLPILFFAFLLNSCGKSSVNIDLNTFNGDLAKAFYSKFKLTNDEVYLLDSQSPFTGTIEFKADSTIGKKMYIKDGIIYEVTSFKSDGEVYDKITIKDKEGTLENIPDSNKVEIKCKFFNLGNLGIISSNLNDHECDCTVNDKKENKSLKIVTRIDKKTGIIVSNHKGTSLTSNETKAKVRIYTKKLPSGLILRVRLSEDFEPEHSFSSIYEEDMSVEKDGESVRLSISYSKDEDIYLYTDIADYENKHCRESDKLTNHDTYLFPNFQPDNSTCVNDGIELINSAFNKKFTREELKNRILDKIKNNMYLGKDREDVKFFFE</sequence>
<evidence type="ECO:0000313" key="2">
    <source>
        <dbReference type="Proteomes" id="UP001597510"/>
    </source>
</evidence>
<keyword evidence="2" id="KW-1185">Reference proteome</keyword>
<evidence type="ECO:0008006" key="3">
    <source>
        <dbReference type="Google" id="ProtNLM"/>
    </source>
</evidence>
<comment type="caution">
    <text evidence="1">The sequence shown here is derived from an EMBL/GenBank/DDBJ whole genome shotgun (WGS) entry which is preliminary data.</text>
</comment>
<dbReference type="Proteomes" id="UP001597510">
    <property type="component" value="Unassembled WGS sequence"/>
</dbReference>
<accession>A0ABW5JAI8</accession>
<protein>
    <recommendedName>
        <fullName evidence="3">Lipoprotein</fullName>
    </recommendedName>
</protein>
<dbReference type="RefSeq" id="WP_340240047.1">
    <property type="nucleotide sequence ID" value="NZ_JBBEWC010000018.1"/>
</dbReference>
<dbReference type="EMBL" id="JBHULC010000027">
    <property type="protein sequence ID" value="MFD2523057.1"/>
    <property type="molecule type" value="Genomic_DNA"/>
</dbReference>